<dbReference type="PANTHER" id="PTHR10625:SF10">
    <property type="entry name" value="HISTONE DEACETYLASE HDAC1"/>
    <property type="match status" value="1"/>
</dbReference>
<dbReference type="Pfam" id="PF00850">
    <property type="entry name" value="Hist_deacetyl"/>
    <property type="match status" value="1"/>
</dbReference>
<dbReference type="InterPro" id="IPR037138">
    <property type="entry name" value="His_deacetylse_dom_sf"/>
</dbReference>
<keyword evidence="7" id="KW-1185">Reference proteome</keyword>
<proteinExistence type="inferred from homology"/>
<dbReference type="InterPro" id="IPR003085">
    <property type="entry name" value="AcuC"/>
</dbReference>
<dbReference type="Gene3D" id="3.40.800.20">
    <property type="entry name" value="Histone deacetylase domain"/>
    <property type="match status" value="1"/>
</dbReference>
<dbReference type="EMBL" id="JACBZP010000001">
    <property type="protein sequence ID" value="NYI69396.1"/>
    <property type="molecule type" value="Genomic_DNA"/>
</dbReference>
<comment type="pathway">
    <text evidence="1">Ketone degradation; acetoin degradation.</text>
</comment>
<dbReference type="Proteomes" id="UP000539111">
    <property type="component" value="Unassembled WGS sequence"/>
</dbReference>
<dbReference type="GO" id="GO:0040029">
    <property type="term" value="P:epigenetic regulation of gene expression"/>
    <property type="evidence" value="ECO:0007669"/>
    <property type="project" value="TreeGrafter"/>
</dbReference>
<dbReference type="PANTHER" id="PTHR10625">
    <property type="entry name" value="HISTONE DEACETYLASE HDAC1-RELATED"/>
    <property type="match status" value="1"/>
</dbReference>
<evidence type="ECO:0000256" key="2">
    <source>
        <dbReference type="ARBA" id="ARBA00005947"/>
    </source>
</evidence>
<evidence type="ECO:0000256" key="3">
    <source>
        <dbReference type="ARBA" id="ARBA00020218"/>
    </source>
</evidence>
<dbReference type="InterPro" id="IPR000286">
    <property type="entry name" value="HDACs"/>
</dbReference>
<organism evidence="6 7">
    <name type="scientific">Spelaeicoccus albus</name>
    <dbReference type="NCBI Taxonomy" id="1280376"/>
    <lineage>
        <taxon>Bacteria</taxon>
        <taxon>Bacillati</taxon>
        <taxon>Actinomycetota</taxon>
        <taxon>Actinomycetes</taxon>
        <taxon>Micrococcales</taxon>
        <taxon>Brevibacteriaceae</taxon>
        <taxon>Spelaeicoccus</taxon>
    </lineage>
</organism>
<dbReference type="GO" id="GO:0045150">
    <property type="term" value="P:acetoin catabolic process"/>
    <property type="evidence" value="ECO:0007669"/>
    <property type="project" value="UniProtKB-UniPathway"/>
</dbReference>
<dbReference type="PRINTS" id="PR01272">
    <property type="entry name" value="ACUCPROTEIN"/>
</dbReference>
<evidence type="ECO:0000259" key="5">
    <source>
        <dbReference type="Pfam" id="PF00850"/>
    </source>
</evidence>
<reference evidence="6 7" key="1">
    <citation type="submission" date="2020-07" db="EMBL/GenBank/DDBJ databases">
        <title>Sequencing the genomes of 1000 actinobacteria strains.</title>
        <authorList>
            <person name="Klenk H.-P."/>
        </authorList>
    </citation>
    <scope>NUCLEOTIDE SEQUENCE [LARGE SCALE GENOMIC DNA]</scope>
    <source>
        <strain evidence="6 7">DSM 26341</strain>
    </source>
</reference>
<accession>A0A7Z0IJG6</accession>
<evidence type="ECO:0000256" key="4">
    <source>
        <dbReference type="ARBA" id="ARBA00022627"/>
    </source>
</evidence>
<dbReference type="InterPro" id="IPR023801">
    <property type="entry name" value="His_deacetylse_dom"/>
</dbReference>
<evidence type="ECO:0000256" key="1">
    <source>
        <dbReference type="ARBA" id="ARBA00005101"/>
    </source>
</evidence>
<evidence type="ECO:0000313" key="6">
    <source>
        <dbReference type="EMBL" id="NYI69396.1"/>
    </source>
</evidence>
<dbReference type="InterPro" id="IPR023696">
    <property type="entry name" value="Ureohydrolase_dom_sf"/>
</dbReference>
<keyword evidence="4" id="KW-0006">Acetoin catabolism</keyword>
<feature type="domain" description="Histone deacetylase" evidence="5">
    <location>
        <begin position="23"/>
        <end position="322"/>
    </location>
</feature>
<dbReference type="AlphaFoldDB" id="A0A7Z0IJG6"/>
<evidence type="ECO:0000313" key="7">
    <source>
        <dbReference type="Proteomes" id="UP000539111"/>
    </source>
</evidence>
<dbReference type="SUPFAM" id="SSF52768">
    <property type="entry name" value="Arginase/deacetylase"/>
    <property type="match status" value="1"/>
</dbReference>
<dbReference type="UniPathway" id="UPA00040"/>
<comment type="similarity">
    <text evidence="2">Belongs to the histone deacetylase family.</text>
</comment>
<comment type="caution">
    <text evidence="6">The sequence shown here is derived from an EMBL/GenBank/DDBJ whole genome shotgun (WGS) entry which is preliminary data.</text>
</comment>
<dbReference type="GO" id="GO:0004407">
    <property type="term" value="F:histone deacetylase activity"/>
    <property type="evidence" value="ECO:0007669"/>
    <property type="project" value="TreeGrafter"/>
</dbReference>
<dbReference type="CDD" id="cd09994">
    <property type="entry name" value="HDAC_AcuC_like"/>
    <property type="match status" value="1"/>
</dbReference>
<gene>
    <name evidence="6" type="ORF">BJY26_003702</name>
</gene>
<protein>
    <recommendedName>
        <fullName evidence="3">Acetoin utilization protein AcuC</fullName>
    </recommendedName>
</protein>
<dbReference type="RefSeq" id="WP_179429630.1">
    <property type="nucleotide sequence ID" value="NZ_JACBZP010000001.1"/>
</dbReference>
<name>A0A7Z0IJG6_9MICO</name>
<dbReference type="PRINTS" id="PR01270">
    <property type="entry name" value="HDASUPER"/>
</dbReference>
<sequence>MTSRPVYVVWDDVFTKYNFGPAHPMHPLRLEFTASLCREFGLFDDPAADLHTAGVANDETLLTVHSREYIDAVRAASAPGTRDAAQLRRYGLGTDDVPYFDEMHDASARIVSGTVDAASAIASGATDRAVNFCGGMHHAKSSAASGFCVYNDAAAGIRRLQAEGFTRIAYIDIDAHHGDGTEAVFWNDPGVLTISLHETGRMLFPGTGFATDVGGDGAEGQTVNIALPPRTTDAGWLRAFDACVPPLIRAFQPQVIVSQHGCDGHSRDPLTHLQLSVDAGREAALMIEGLADRYAGGRWLAVGGGGYELVDVVPRAWAHLLAIALGRPIGVAEPTPETWRAFVQARVGRTAPATMGDGADLWWRSWQVGFDPADATDRAIMGTRNAVFPLNGLDPYFD</sequence>